<dbReference type="GO" id="GO:0005524">
    <property type="term" value="F:ATP binding"/>
    <property type="evidence" value="ECO:0007669"/>
    <property type="project" value="UniProtKB-KW"/>
</dbReference>
<dbReference type="InterPro" id="IPR020058">
    <property type="entry name" value="Glu/Gln-tRNA-synth_Ib_cat-dom"/>
</dbReference>
<keyword evidence="2 6" id="KW-0547">Nucleotide-binding</keyword>
<dbReference type="AlphaFoldDB" id="A0AA35Q977"/>
<evidence type="ECO:0000256" key="6">
    <source>
        <dbReference type="RuleBase" id="RU363037"/>
    </source>
</evidence>
<evidence type="ECO:0000313" key="9">
    <source>
        <dbReference type="Proteomes" id="UP001160390"/>
    </source>
</evidence>
<dbReference type="SUPFAM" id="SSF47616">
    <property type="entry name" value="GST C-terminal domain-like"/>
    <property type="match status" value="1"/>
</dbReference>
<keyword evidence="1 6" id="KW-0436">Ligase</keyword>
<dbReference type="EMBL" id="CABFNP030001271">
    <property type="protein sequence ID" value="CAI6095879.1"/>
    <property type="molecule type" value="Genomic_DNA"/>
</dbReference>
<keyword evidence="3 6" id="KW-0067">ATP-binding</keyword>
<evidence type="ECO:0000256" key="5">
    <source>
        <dbReference type="ARBA" id="ARBA00023146"/>
    </source>
</evidence>
<evidence type="ECO:0000256" key="2">
    <source>
        <dbReference type="ARBA" id="ARBA00022741"/>
    </source>
</evidence>
<dbReference type="Gene3D" id="1.20.1050.10">
    <property type="match status" value="1"/>
</dbReference>
<dbReference type="InterPro" id="IPR014729">
    <property type="entry name" value="Rossmann-like_a/b/a_fold"/>
</dbReference>
<dbReference type="Proteomes" id="UP001160390">
    <property type="component" value="Unassembled WGS sequence"/>
</dbReference>
<keyword evidence="5 6" id="KW-0030">Aminoacyl-tRNA synthetase</keyword>
<dbReference type="Gene3D" id="3.40.50.620">
    <property type="entry name" value="HUPs"/>
    <property type="match status" value="1"/>
</dbReference>
<dbReference type="InterPro" id="IPR050132">
    <property type="entry name" value="Gln/Glu-tRNA_Ligase"/>
</dbReference>
<dbReference type="SUPFAM" id="SSF52374">
    <property type="entry name" value="Nucleotidylyl transferase"/>
    <property type="match status" value="1"/>
</dbReference>
<dbReference type="PANTHER" id="PTHR43097:SF5">
    <property type="entry name" value="GLUTAMATE--TRNA LIGASE"/>
    <property type="match status" value="1"/>
</dbReference>
<protein>
    <recommendedName>
        <fullName evidence="7">Glutamyl/glutaminyl-tRNA synthetase class Ib catalytic domain-containing protein</fullName>
    </recommendedName>
</protein>
<dbReference type="GO" id="GO:0005829">
    <property type="term" value="C:cytosol"/>
    <property type="evidence" value="ECO:0007669"/>
    <property type="project" value="TreeGrafter"/>
</dbReference>
<sequence length="264" mass="30344">MKIAEFAALPANLTGSFRAKESNVLDLDKHLTLRTYLDGYKLSEIDEKIWVGLASNRATVRFISKGKLVNLTRWFLYVEQAYPEMQKDIRRPRLLPPRTSRRQAQLVAAMTSSSKIFHSVDIRDQRMVTGFLPEQSGYFHIGHTKAEKEEYQDTIIEDLAWMGIHADKLTYTTDDTDQEAIVAERMNGIASKRRDRSVDENLRILEEMKIASPEGWKIYPIYDLVCPVTTSLEGITHALRSTEYADHNVLIIASIERIVSKMMY</sequence>
<feature type="domain" description="Glutamyl/glutaminyl-tRNA synthetase class Ib catalytic" evidence="7">
    <location>
        <begin position="216"/>
        <end position="249"/>
    </location>
</feature>
<dbReference type="InterPro" id="IPR036282">
    <property type="entry name" value="Glutathione-S-Trfase_C_sf"/>
</dbReference>
<name>A0AA35Q977_9HYPO</name>
<keyword evidence="9" id="KW-1185">Reference proteome</keyword>
<evidence type="ECO:0000259" key="7">
    <source>
        <dbReference type="Pfam" id="PF00749"/>
    </source>
</evidence>
<evidence type="ECO:0000256" key="1">
    <source>
        <dbReference type="ARBA" id="ARBA00022598"/>
    </source>
</evidence>
<proteinExistence type="inferred from homology"/>
<organism evidence="8 9">
    <name type="scientific">Clonostachys chloroleuca</name>
    <dbReference type="NCBI Taxonomy" id="1926264"/>
    <lineage>
        <taxon>Eukaryota</taxon>
        <taxon>Fungi</taxon>
        <taxon>Dikarya</taxon>
        <taxon>Ascomycota</taxon>
        <taxon>Pezizomycotina</taxon>
        <taxon>Sordariomycetes</taxon>
        <taxon>Hypocreomycetidae</taxon>
        <taxon>Hypocreales</taxon>
        <taxon>Bionectriaceae</taxon>
        <taxon>Clonostachys</taxon>
    </lineage>
</organism>
<evidence type="ECO:0000256" key="4">
    <source>
        <dbReference type="ARBA" id="ARBA00022917"/>
    </source>
</evidence>
<keyword evidence="4 6" id="KW-0648">Protein biosynthesis</keyword>
<dbReference type="PANTHER" id="PTHR43097">
    <property type="entry name" value="GLUTAMINE-TRNA LIGASE"/>
    <property type="match status" value="1"/>
</dbReference>
<comment type="similarity">
    <text evidence="6">Belongs to the class-I aminoacyl-tRNA synthetase family.</text>
</comment>
<evidence type="ECO:0000313" key="8">
    <source>
        <dbReference type="EMBL" id="CAI6095879.1"/>
    </source>
</evidence>
<dbReference type="GO" id="GO:0017102">
    <property type="term" value="C:methionyl glutamyl tRNA synthetase complex"/>
    <property type="evidence" value="ECO:0007669"/>
    <property type="project" value="TreeGrafter"/>
</dbReference>
<accession>A0AA35Q977</accession>
<evidence type="ECO:0000256" key="3">
    <source>
        <dbReference type="ARBA" id="ARBA00022840"/>
    </source>
</evidence>
<dbReference type="Pfam" id="PF00749">
    <property type="entry name" value="tRNA-synt_1c"/>
    <property type="match status" value="1"/>
</dbReference>
<reference evidence="8" key="1">
    <citation type="submission" date="2023-01" db="EMBL/GenBank/DDBJ databases">
        <authorList>
            <person name="Piombo E."/>
        </authorList>
    </citation>
    <scope>NUCLEOTIDE SEQUENCE</scope>
</reference>
<dbReference type="GO" id="GO:0006424">
    <property type="term" value="P:glutamyl-tRNA aminoacylation"/>
    <property type="evidence" value="ECO:0007669"/>
    <property type="project" value="TreeGrafter"/>
</dbReference>
<gene>
    <name evidence="8" type="ORF">CCHLO57077_00015869</name>
</gene>
<dbReference type="GO" id="GO:0004818">
    <property type="term" value="F:glutamate-tRNA ligase activity"/>
    <property type="evidence" value="ECO:0007669"/>
    <property type="project" value="TreeGrafter"/>
</dbReference>
<comment type="caution">
    <text evidence="8">The sequence shown here is derived from an EMBL/GenBank/DDBJ whole genome shotgun (WGS) entry which is preliminary data.</text>
</comment>